<name>A0A919QKL9_9ACTN</name>
<evidence type="ECO:0000313" key="2">
    <source>
        <dbReference type="Proteomes" id="UP000640052"/>
    </source>
</evidence>
<dbReference type="Proteomes" id="UP000640052">
    <property type="component" value="Unassembled WGS sequence"/>
</dbReference>
<keyword evidence="2" id="KW-1185">Reference proteome</keyword>
<accession>A0A919QKL9</accession>
<dbReference type="EMBL" id="BOOA01000126">
    <property type="protein sequence ID" value="GIH29428.1"/>
    <property type="molecule type" value="Genomic_DNA"/>
</dbReference>
<dbReference type="AlphaFoldDB" id="A0A919QKL9"/>
<evidence type="ECO:0000313" key="1">
    <source>
        <dbReference type="EMBL" id="GIH29428.1"/>
    </source>
</evidence>
<protein>
    <recommendedName>
        <fullName evidence="3">Peptidase C39-like domain-containing protein</fullName>
    </recommendedName>
</protein>
<dbReference type="Gene3D" id="3.90.70.10">
    <property type="entry name" value="Cysteine proteinases"/>
    <property type="match status" value="1"/>
</dbReference>
<sequence>MSYDTPGDLAPDVPPPIDLGMVDVPYSLDVLPDGRESLVLGDVSGLAEYNHLQGTNPDFQGTCGLCSDMNQLRRFGVDVTEAELVDYAVQNGLCNVSDDPTKSGGTTPFEQAKILSDFGVPAHVETGDSLEDLAANVEQGRGVIIEANAGELWQDANYLESGQYNHAVSVTGVARNPSNGEIQGFFINDSGTGESGKFVDAATMDAAWLQAGGFSVVTDIANSGRTI</sequence>
<dbReference type="RefSeq" id="WP_204046037.1">
    <property type="nucleotide sequence ID" value="NZ_BOOA01000126.1"/>
</dbReference>
<reference evidence="1" key="1">
    <citation type="submission" date="2021-01" db="EMBL/GenBank/DDBJ databases">
        <title>Whole genome shotgun sequence of Acrocarpospora phusangensis NBRC 108782.</title>
        <authorList>
            <person name="Komaki H."/>
            <person name="Tamura T."/>
        </authorList>
    </citation>
    <scope>NUCLEOTIDE SEQUENCE</scope>
    <source>
        <strain evidence="1">NBRC 108782</strain>
    </source>
</reference>
<proteinExistence type="predicted"/>
<organism evidence="1 2">
    <name type="scientific">Acrocarpospora phusangensis</name>
    <dbReference type="NCBI Taxonomy" id="1070424"/>
    <lineage>
        <taxon>Bacteria</taxon>
        <taxon>Bacillati</taxon>
        <taxon>Actinomycetota</taxon>
        <taxon>Actinomycetes</taxon>
        <taxon>Streptosporangiales</taxon>
        <taxon>Streptosporangiaceae</taxon>
        <taxon>Acrocarpospora</taxon>
    </lineage>
</organism>
<evidence type="ECO:0008006" key="3">
    <source>
        <dbReference type="Google" id="ProtNLM"/>
    </source>
</evidence>
<comment type="caution">
    <text evidence="1">The sequence shown here is derived from an EMBL/GenBank/DDBJ whole genome shotgun (WGS) entry which is preliminary data.</text>
</comment>
<gene>
    <name evidence="1" type="ORF">Aph01nite_77380</name>
</gene>